<sequence length="415" mass="46352">MCRPSEQTTKRKHPYHDLSEENNIPKVRKMKLYPVESKLDIIDLAKFIGNRAAGREFNVAESSIREWKKNEVKLRTALRHDLERNCGDYDQLMKSKLALENEIDVKLIEYVTSVHGISWYQVKEKALTIAQTIYAKVPLSLPRIDINLGWVARFMTRCENVIPKIPPPSNHGHSHTHTNNSSSNYSAPAPSPRLQQPPSNPIQPPTPVQNNLILMQLLQGTSFSQSLLSNNGIFRNTPIPLNPQLMNMIIHVQARNLIAAQQNAQQSKNQIELEAMGEKNVDGSPSPVNFGSPVEESGNSSSSASTTPNSPPPVDVGTKSSGSRRKTVTPKKATSMPFVGKATTQEDNSYDEGFNESESSLNSASKEDFEELLDEENNCLHQSLEKPSNVAEMTSEILDQLSEHYDTQNYQLSNH</sequence>
<proteinExistence type="predicted"/>
<organism evidence="1 2">
    <name type="scientific">Rhabditophanes sp. KR3021</name>
    <dbReference type="NCBI Taxonomy" id="114890"/>
    <lineage>
        <taxon>Eukaryota</taxon>
        <taxon>Metazoa</taxon>
        <taxon>Ecdysozoa</taxon>
        <taxon>Nematoda</taxon>
        <taxon>Chromadorea</taxon>
        <taxon>Rhabditida</taxon>
        <taxon>Tylenchina</taxon>
        <taxon>Panagrolaimomorpha</taxon>
        <taxon>Strongyloidoidea</taxon>
        <taxon>Alloionematidae</taxon>
        <taxon>Rhabditophanes</taxon>
    </lineage>
</organism>
<accession>A0AC35TGP8</accession>
<protein>
    <submittedName>
        <fullName evidence="2">HTH CENPB-type domain-containing protein</fullName>
    </submittedName>
</protein>
<evidence type="ECO:0000313" key="1">
    <source>
        <dbReference type="Proteomes" id="UP000095286"/>
    </source>
</evidence>
<evidence type="ECO:0000313" key="2">
    <source>
        <dbReference type="WBParaSite" id="RSKR_0000031900.1"/>
    </source>
</evidence>
<reference evidence="2" key="1">
    <citation type="submission" date="2016-11" db="UniProtKB">
        <authorList>
            <consortium name="WormBaseParasite"/>
        </authorList>
    </citation>
    <scope>IDENTIFICATION</scope>
    <source>
        <strain evidence="2">KR3021</strain>
    </source>
</reference>
<dbReference type="Proteomes" id="UP000095286">
    <property type="component" value="Unplaced"/>
</dbReference>
<dbReference type="WBParaSite" id="RSKR_0000031900.1">
    <property type="protein sequence ID" value="RSKR_0000031900.1"/>
    <property type="gene ID" value="RSKR_0000031900"/>
</dbReference>
<name>A0AC35TGP8_9BILA</name>